<dbReference type="Gene3D" id="1.10.3120.10">
    <property type="entry name" value="Trigger factor, C-terminal domain"/>
    <property type="match status" value="1"/>
</dbReference>
<feature type="domain" description="Trigger factor C-terminal" evidence="3">
    <location>
        <begin position="157"/>
        <end position="311"/>
    </location>
</feature>
<dbReference type="InterPro" id="IPR046357">
    <property type="entry name" value="PPIase_dom_sf"/>
</dbReference>
<organism evidence="4">
    <name type="scientific">Desulfitobacterium hafniense</name>
    <name type="common">Desulfitobacterium frappieri</name>
    <dbReference type="NCBI Taxonomy" id="49338"/>
    <lineage>
        <taxon>Bacteria</taxon>
        <taxon>Bacillati</taxon>
        <taxon>Bacillota</taxon>
        <taxon>Clostridia</taxon>
        <taxon>Eubacteriales</taxon>
        <taxon>Desulfitobacteriaceae</taxon>
        <taxon>Desulfitobacterium</taxon>
    </lineage>
</organism>
<dbReference type="Gene3D" id="3.10.50.40">
    <property type="match status" value="1"/>
</dbReference>
<keyword evidence="2" id="KW-0413">Isomerase</keyword>
<evidence type="ECO:0000259" key="3">
    <source>
        <dbReference type="Pfam" id="PF05698"/>
    </source>
</evidence>
<protein>
    <recommendedName>
        <fullName evidence="3">Trigger factor C-terminal domain-containing protein</fullName>
    </recommendedName>
</protein>
<evidence type="ECO:0000256" key="2">
    <source>
        <dbReference type="ARBA" id="ARBA00023235"/>
    </source>
</evidence>
<accession>Q8RPF7</accession>
<proteinExistence type="predicted"/>
<keyword evidence="1" id="KW-0697">Rotamase</keyword>
<dbReference type="InterPro" id="IPR027304">
    <property type="entry name" value="Trigger_fact/SurA_dom_sf"/>
</dbReference>
<dbReference type="Pfam" id="PF05698">
    <property type="entry name" value="Trigger_C"/>
    <property type="match status" value="1"/>
</dbReference>
<dbReference type="InterPro" id="IPR037041">
    <property type="entry name" value="Trigger_fac_C_sf"/>
</dbReference>
<sequence length="325" mass="37115">MEGKYPMHKLIKLGPYKGLVLPSPVLFTEDDLELGVSEAVKKMANQWGKVHLPAAYGDEVVINLRAESDRLFVPELSKANYTFTLGDPSIYKEFDQLIGLKAGDDWQLVLELPSGFPVERLRGKIVTFYIILLEVIRKRPLELTDEIACQIDPKAGSLEQLKSRLKEVISENWLQSIAEARMKAILNAIFSTSVCELDQQELKEVSDRIFAEKQKQLFTSDNPQMLEALLSGDNRSLHRESLLLAEEIIVEDLILKEIARIEKIQVEPSEFREAREKFLESAGNEQSFRLIFPTDDALQQHLLQEKVLDCLWEWNNETGLPDTSF</sequence>
<dbReference type="GO" id="GO:0015031">
    <property type="term" value="P:protein transport"/>
    <property type="evidence" value="ECO:0007669"/>
    <property type="project" value="InterPro"/>
</dbReference>
<dbReference type="EMBL" id="AF403184">
    <property type="protein sequence ID" value="AAL87798.1"/>
    <property type="molecule type" value="Genomic_DNA"/>
</dbReference>
<reference evidence="4" key="1">
    <citation type="submission" date="2001-07" db="EMBL/GenBank/DDBJ databases">
        <title>Sequence and transcriptional analysis of reductive dehalogenase genes of Desulfitobacterium.</title>
        <authorList>
            <person name="Davis J.K."/>
            <person name="Tiedje J.M."/>
        </authorList>
    </citation>
    <scope>NUCLEOTIDE SEQUENCE</scope>
    <source>
        <strain evidence="4">DCB-2</strain>
    </source>
</reference>
<evidence type="ECO:0000256" key="1">
    <source>
        <dbReference type="ARBA" id="ARBA00023110"/>
    </source>
</evidence>
<dbReference type="GO" id="GO:0006457">
    <property type="term" value="P:protein folding"/>
    <property type="evidence" value="ECO:0007669"/>
    <property type="project" value="InterPro"/>
</dbReference>
<dbReference type="GO" id="GO:0003755">
    <property type="term" value="F:peptidyl-prolyl cis-trans isomerase activity"/>
    <property type="evidence" value="ECO:0007669"/>
    <property type="project" value="UniProtKB-KW"/>
</dbReference>
<name>Q8RPF7_DESHA</name>
<dbReference type="InterPro" id="IPR008880">
    <property type="entry name" value="Trigger_fac_C"/>
</dbReference>
<dbReference type="SUPFAM" id="SSF109998">
    <property type="entry name" value="Triger factor/SurA peptide-binding domain-like"/>
    <property type="match status" value="1"/>
</dbReference>
<dbReference type="AlphaFoldDB" id="Q8RPF7"/>
<dbReference type="SUPFAM" id="SSF54534">
    <property type="entry name" value="FKBP-like"/>
    <property type="match status" value="1"/>
</dbReference>
<evidence type="ECO:0000313" key="4">
    <source>
        <dbReference type="EMBL" id="AAL87798.1"/>
    </source>
</evidence>